<evidence type="ECO:0000313" key="1">
    <source>
        <dbReference type="EMBL" id="GKU86508.1"/>
    </source>
</evidence>
<keyword evidence="2" id="KW-1185">Reference proteome</keyword>
<name>A0AAV5HCI3_9ROSI</name>
<sequence length="52" mass="6207">MQPVMGAREWNTWIEEEEEDWKRKKMGSALVPANQKPERRQLMKKAFLVAFS</sequence>
<reference evidence="1 2" key="1">
    <citation type="journal article" date="2021" name="Commun. Biol.">
        <title>The genome of Shorea leprosula (Dipterocarpaceae) highlights the ecological relevance of drought in aseasonal tropical rainforests.</title>
        <authorList>
            <person name="Ng K.K.S."/>
            <person name="Kobayashi M.J."/>
            <person name="Fawcett J.A."/>
            <person name="Hatakeyama M."/>
            <person name="Paape T."/>
            <person name="Ng C.H."/>
            <person name="Ang C.C."/>
            <person name="Tnah L.H."/>
            <person name="Lee C.T."/>
            <person name="Nishiyama T."/>
            <person name="Sese J."/>
            <person name="O'Brien M.J."/>
            <person name="Copetti D."/>
            <person name="Mohd Noor M.I."/>
            <person name="Ong R.C."/>
            <person name="Putra M."/>
            <person name="Sireger I.Z."/>
            <person name="Indrioko S."/>
            <person name="Kosugi Y."/>
            <person name="Izuno A."/>
            <person name="Isagi Y."/>
            <person name="Lee S.L."/>
            <person name="Shimizu K.K."/>
        </authorList>
    </citation>
    <scope>NUCLEOTIDE SEQUENCE [LARGE SCALE GENOMIC DNA]</scope>
    <source>
        <strain evidence="1">214</strain>
    </source>
</reference>
<accession>A0AAV5HCI3</accession>
<dbReference type="Proteomes" id="UP001054252">
    <property type="component" value="Unassembled WGS sequence"/>
</dbReference>
<organism evidence="1 2">
    <name type="scientific">Rubroshorea leprosula</name>
    <dbReference type="NCBI Taxonomy" id="152421"/>
    <lineage>
        <taxon>Eukaryota</taxon>
        <taxon>Viridiplantae</taxon>
        <taxon>Streptophyta</taxon>
        <taxon>Embryophyta</taxon>
        <taxon>Tracheophyta</taxon>
        <taxon>Spermatophyta</taxon>
        <taxon>Magnoliopsida</taxon>
        <taxon>eudicotyledons</taxon>
        <taxon>Gunneridae</taxon>
        <taxon>Pentapetalae</taxon>
        <taxon>rosids</taxon>
        <taxon>malvids</taxon>
        <taxon>Malvales</taxon>
        <taxon>Dipterocarpaceae</taxon>
        <taxon>Rubroshorea</taxon>
    </lineage>
</organism>
<gene>
    <name evidence="1" type="ORF">SLEP1_g1021</name>
</gene>
<evidence type="ECO:0000313" key="2">
    <source>
        <dbReference type="Proteomes" id="UP001054252"/>
    </source>
</evidence>
<proteinExistence type="predicted"/>
<protein>
    <submittedName>
        <fullName evidence="1">Uncharacterized protein</fullName>
    </submittedName>
</protein>
<dbReference type="AlphaFoldDB" id="A0AAV5HCI3"/>
<dbReference type="EMBL" id="BPVZ01000001">
    <property type="protein sequence ID" value="GKU86508.1"/>
    <property type="molecule type" value="Genomic_DNA"/>
</dbReference>
<comment type="caution">
    <text evidence="1">The sequence shown here is derived from an EMBL/GenBank/DDBJ whole genome shotgun (WGS) entry which is preliminary data.</text>
</comment>